<dbReference type="EMBL" id="KV426026">
    <property type="protein sequence ID" value="KZV91493.1"/>
    <property type="molecule type" value="Genomic_DNA"/>
</dbReference>
<dbReference type="InterPro" id="IPR011993">
    <property type="entry name" value="PH-like_dom_sf"/>
</dbReference>
<dbReference type="Gene3D" id="2.30.29.30">
    <property type="entry name" value="Pleckstrin-homology domain (PH domain)/Phosphotyrosine-binding domain (PTB)"/>
    <property type="match status" value="1"/>
</dbReference>
<dbReference type="GO" id="GO:0005886">
    <property type="term" value="C:plasma membrane"/>
    <property type="evidence" value="ECO:0007669"/>
    <property type="project" value="TreeGrafter"/>
</dbReference>
<dbReference type="InterPro" id="IPR024574">
    <property type="entry name" value="ELMO_ARM"/>
</dbReference>
<organism evidence="7 8">
    <name type="scientific">Exidia glandulosa HHB12029</name>
    <dbReference type="NCBI Taxonomy" id="1314781"/>
    <lineage>
        <taxon>Eukaryota</taxon>
        <taxon>Fungi</taxon>
        <taxon>Dikarya</taxon>
        <taxon>Basidiomycota</taxon>
        <taxon>Agaricomycotina</taxon>
        <taxon>Agaricomycetes</taxon>
        <taxon>Auriculariales</taxon>
        <taxon>Exidiaceae</taxon>
        <taxon>Exidia</taxon>
    </lineage>
</organism>
<keyword evidence="2" id="KW-0581">Phagocytosis</keyword>
<dbReference type="Proteomes" id="UP000077266">
    <property type="component" value="Unassembled WGS sequence"/>
</dbReference>
<feature type="region of interest" description="Disordered" evidence="5">
    <location>
        <begin position="1"/>
        <end position="28"/>
    </location>
</feature>
<accession>A0A165H5S1</accession>
<evidence type="ECO:0000313" key="7">
    <source>
        <dbReference type="EMBL" id="KZV91493.1"/>
    </source>
</evidence>
<dbReference type="GO" id="GO:0017124">
    <property type="term" value="F:SH3 domain binding"/>
    <property type="evidence" value="ECO:0007669"/>
    <property type="project" value="UniProtKB-KW"/>
</dbReference>
<proteinExistence type="predicted"/>
<dbReference type="Pfam" id="PF16457">
    <property type="entry name" value="PH_12"/>
    <property type="match status" value="1"/>
</dbReference>
<dbReference type="GO" id="GO:0006915">
    <property type="term" value="P:apoptotic process"/>
    <property type="evidence" value="ECO:0007669"/>
    <property type="project" value="UniProtKB-KW"/>
</dbReference>
<dbReference type="SUPFAM" id="SSF48371">
    <property type="entry name" value="ARM repeat"/>
    <property type="match status" value="1"/>
</dbReference>
<feature type="compositionally biased region" description="Polar residues" evidence="5">
    <location>
        <begin position="1"/>
        <end position="11"/>
    </location>
</feature>
<keyword evidence="3" id="KW-0729">SH3-binding</keyword>
<dbReference type="Gene3D" id="1.25.10.10">
    <property type="entry name" value="Leucine-rich Repeat Variant"/>
    <property type="match status" value="1"/>
</dbReference>
<dbReference type="GO" id="GO:0007015">
    <property type="term" value="P:actin filament organization"/>
    <property type="evidence" value="ECO:0007669"/>
    <property type="project" value="TreeGrafter"/>
</dbReference>
<feature type="domain" description="ELMO" evidence="6">
    <location>
        <begin position="351"/>
        <end position="517"/>
    </location>
</feature>
<dbReference type="PANTHER" id="PTHR12771:SF56">
    <property type="entry name" value="CED-12"/>
    <property type="match status" value="1"/>
</dbReference>
<dbReference type="PROSITE" id="PS51335">
    <property type="entry name" value="ELMO"/>
    <property type="match status" value="1"/>
</dbReference>
<dbReference type="GO" id="GO:0048870">
    <property type="term" value="P:cell motility"/>
    <property type="evidence" value="ECO:0007669"/>
    <property type="project" value="TreeGrafter"/>
</dbReference>
<dbReference type="InterPro" id="IPR050868">
    <property type="entry name" value="ELMO_domain-containing"/>
</dbReference>
<dbReference type="InterPro" id="IPR011989">
    <property type="entry name" value="ARM-like"/>
</dbReference>
<evidence type="ECO:0000256" key="3">
    <source>
        <dbReference type="ARBA" id="ARBA00023036"/>
    </source>
</evidence>
<evidence type="ECO:0000259" key="6">
    <source>
        <dbReference type="PROSITE" id="PS51335"/>
    </source>
</evidence>
<evidence type="ECO:0000256" key="4">
    <source>
        <dbReference type="ARBA" id="ARBA00024863"/>
    </source>
</evidence>
<dbReference type="InterPro" id="IPR001849">
    <property type="entry name" value="PH_domain"/>
</dbReference>
<keyword evidence="1" id="KW-0053">Apoptosis</keyword>
<dbReference type="InterPro" id="IPR016024">
    <property type="entry name" value="ARM-type_fold"/>
</dbReference>
<feature type="compositionally biased region" description="Low complexity" evidence="5">
    <location>
        <begin position="12"/>
        <end position="21"/>
    </location>
</feature>
<evidence type="ECO:0000256" key="5">
    <source>
        <dbReference type="SAM" id="MobiDB-lite"/>
    </source>
</evidence>
<dbReference type="STRING" id="1314781.A0A165H5S1"/>
<evidence type="ECO:0000256" key="1">
    <source>
        <dbReference type="ARBA" id="ARBA00022703"/>
    </source>
</evidence>
<dbReference type="InterPro" id="IPR006816">
    <property type="entry name" value="ELMO_dom"/>
</dbReference>
<protein>
    <recommendedName>
        <fullName evidence="6">ELMO domain-containing protein</fullName>
    </recommendedName>
</protein>
<name>A0A165H5S1_EXIGL</name>
<sequence>MSYANNRASVVTTKTATTMRTTRPKSGLVPTNTIVTKDGQQIRAKIDATLSVSHVIRTLCINLSIPDPPKLYALRDENDVLVTNDNLRKMIKTKAKLKLVSAPEIEAAEILEKLRDEKTQRLALFSLAKYIRETEFVDHFLQIGGLQDLIWIIENNTGNTLAYALTAMQNLMDNDYGWENLGNAFICRVVQILASPQSLINVCRPATAILRRFVEADPRSAPNPSGASSSHKQHHAASNTVFQYGFDRVYEEMQKAPGMLEIVVSRLGSGDSGMKLNSMMLINSLLSHVTEQRWEQLTSDLERLNIRKNVLALMTSGIEDLASSILDFQGNLIRVAYRRKTTPVDPHGNQRHAGALSYIWTAGKLQEEVAVVHMQNGSARGTRDVLKWRRLGFSTEDLRAEFDRVGVLGLDSLKNFVQDDPDYFAKVVLEQVNRAPEKRCPVARASSEVVEVLADHWSIFGLGYSTSTTFQPFFLNFSKVHILALRFFLRMWNESSATVTDFPRVVTLLRSQVKVALRQENERQWHEVERAFQESDYRAVRDRQMKELEKDDEIMSKAPVRNLREKLYKESYQFVRQQRIQCLMQGAWFINGIPLNTPVPREALKRPARPWRFMRLDNSLKYLHYVDSAVKFSVKNGLEDLPERIEIAQIGEVAVGTCFAPPTLMRESIDLPPSAMPKALDTSFSLISTREESLADQISLDHDTWADWTDGLNMLRKDGGHVATQETAAFVNALTEIGLKVKLLSLSGEKVDIPSALDPGLPPPTCDFFFADAPPG</sequence>
<evidence type="ECO:0000256" key="2">
    <source>
        <dbReference type="ARBA" id="ARBA00022907"/>
    </source>
</evidence>
<reference evidence="7 8" key="1">
    <citation type="journal article" date="2016" name="Mol. Biol. Evol.">
        <title>Comparative Genomics of Early-Diverging Mushroom-Forming Fungi Provides Insights into the Origins of Lignocellulose Decay Capabilities.</title>
        <authorList>
            <person name="Nagy L.G."/>
            <person name="Riley R."/>
            <person name="Tritt A."/>
            <person name="Adam C."/>
            <person name="Daum C."/>
            <person name="Floudas D."/>
            <person name="Sun H."/>
            <person name="Yadav J.S."/>
            <person name="Pangilinan J."/>
            <person name="Larsson K.H."/>
            <person name="Matsuura K."/>
            <person name="Barry K."/>
            <person name="Labutti K."/>
            <person name="Kuo R."/>
            <person name="Ohm R.A."/>
            <person name="Bhattacharya S.S."/>
            <person name="Shirouzu T."/>
            <person name="Yoshinaga Y."/>
            <person name="Martin F.M."/>
            <person name="Grigoriev I.V."/>
            <person name="Hibbett D.S."/>
        </authorList>
    </citation>
    <scope>NUCLEOTIDE SEQUENCE [LARGE SCALE GENOMIC DNA]</scope>
    <source>
        <strain evidence="7 8">HHB12029</strain>
    </source>
</reference>
<dbReference type="PANTHER" id="PTHR12771">
    <property type="entry name" value="ENGULFMENT AND CELL MOTILITY"/>
    <property type="match status" value="1"/>
</dbReference>
<evidence type="ECO:0000313" key="8">
    <source>
        <dbReference type="Proteomes" id="UP000077266"/>
    </source>
</evidence>
<keyword evidence="8" id="KW-1185">Reference proteome</keyword>
<dbReference type="Pfam" id="PF11841">
    <property type="entry name" value="ELMO_ARM"/>
    <property type="match status" value="1"/>
</dbReference>
<dbReference type="Pfam" id="PF04727">
    <property type="entry name" value="ELMO_CED12"/>
    <property type="match status" value="1"/>
</dbReference>
<gene>
    <name evidence="7" type="ORF">EXIGLDRAFT_719288</name>
</gene>
<dbReference type="OrthoDB" id="28413at2759"/>
<dbReference type="InParanoid" id="A0A165H5S1"/>
<comment type="function">
    <text evidence="4">Involved in cytoskeletal rearrangements required for phagocytosis of apoptotic cells and cell motility. Acts in association with DOCK1 and CRK. Was initially proposed to be required in complex with DOCK1 to activate Rac Rho small GTPases. May enhance the guanine nucleotide exchange factor (GEF) activity of DOCK1.</text>
</comment>
<dbReference type="AlphaFoldDB" id="A0A165H5S1"/>